<dbReference type="InterPro" id="IPR016193">
    <property type="entry name" value="Cytidine_deaminase-like"/>
</dbReference>
<evidence type="ECO:0000256" key="3">
    <source>
        <dbReference type="ARBA" id="ARBA00007667"/>
    </source>
</evidence>
<dbReference type="SUPFAM" id="SSF53927">
    <property type="entry name" value="Cytidine deaminase-like"/>
    <property type="match status" value="1"/>
</dbReference>
<dbReference type="InterPro" id="IPR002695">
    <property type="entry name" value="PurH-like"/>
</dbReference>
<dbReference type="EMBL" id="CAAHFG010000002">
    <property type="protein sequence ID" value="VGO15364.1"/>
    <property type="molecule type" value="Genomic_DNA"/>
</dbReference>
<dbReference type="GO" id="GO:0006189">
    <property type="term" value="P:'de novo' IMP biosynthetic process"/>
    <property type="evidence" value="ECO:0007669"/>
    <property type="project" value="UniProtKB-UniRule"/>
</dbReference>
<comment type="similarity">
    <text evidence="3 8">Belongs to the PurH family.</text>
</comment>
<dbReference type="EC" id="3.5.4.10" evidence="8"/>
<evidence type="ECO:0000256" key="7">
    <source>
        <dbReference type="ARBA" id="ARBA00023268"/>
    </source>
</evidence>
<dbReference type="EC" id="2.1.2.3" evidence="8"/>
<evidence type="ECO:0000256" key="8">
    <source>
        <dbReference type="HAMAP-Rule" id="MF_00139"/>
    </source>
</evidence>
<dbReference type="PROSITE" id="PS51855">
    <property type="entry name" value="MGS"/>
    <property type="match status" value="1"/>
</dbReference>
<dbReference type="NCBIfam" id="NF002049">
    <property type="entry name" value="PRK00881.1"/>
    <property type="match status" value="1"/>
</dbReference>
<evidence type="ECO:0000256" key="5">
    <source>
        <dbReference type="ARBA" id="ARBA00022755"/>
    </source>
</evidence>
<dbReference type="InterPro" id="IPR024051">
    <property type="entry name" value="AICAR_Tfase_dup_dom_sf"/>
</dbReference>
<dbReference type="Proteomes" id="UP000366872">
    <property type="component" value="Unassembled WGS sequence"/>
</dbReference>
<feature type="domain" description="MGS-like" evidence="9">
    <location>
        <begin position="1"/>
        <end position="148"/>
    </location>
</feature>
<organism evidence="10 11">
    <name type="scientific">Pontiella desulfatans</name>
    <dbReference type="NCBI Taxonomy" id="2750659"/>
    <lineage>
        <taxon>Bacteria</taxon>
        <taxon>Pseudomonadati</taxon>
        <taxon>Kiritimatiellota</taxon>
        <taxon>Kiritimatiellia</taxon>
        <taxon>Kiritimatiellales</taxon>
        <taxon>Pontiellaceae</taxon>
        <taxon>Pontiella</taxon>
    </lineage>
</organism>
<dbReference type="HAMAP" id="MF_00139">
    <property type="entry name" value="PurH"/>
    <property type="match status" value="1"/>
</dbReference>
<dbReference type="PANTHER" id="PTHR11692">
    <property type="entry name" value="BIFUNCTIONAL PURINE BIOSYNTHESIS PROTEIN PURH"/>
    <property type="match status" value="1"/>
</dbReference>
<dbReference type="PANTHER" id="PTHR11692:SF0">
    <property type="entry name" value="BIFUNCTIONAL PURINE BIOSYNTHESIS PROTEIN ATIC"/>
    <property type="match status" value="1"/>
</dbReference>
<keyword evidence="5 8" id="KW-0658">Purine biosynthesis</keyword>
<comment type="catalytic activity">
    <reaction evidence="8">
        <text>(6R)-10-formyltetrahydrofolate + 5-amino-1-(5-phospho-beta-D-ribosyl)imidazole-4-carboxamide = 5-formamido-1-(5-phospho-D-ribosyl)imidazole-4-carboxamide + (6S)-5,6,7,8-tetrahydrofolate</text>
        <dbReference type="Rhea" id="RHEA:22192"/>
        <dbReference type="ChEBI" id="CHEBI:57453"/>
        <dbReference type="ChEBI" id="CHEBI:58467"/>
        <dbReference type="ChEBI" id="CHEBI:58475"/>
        <dbReference type="ChEBI" id="CHEBI:195366"/>
        <dbReference type="EC" id="2.1.2.3"/>
    </reaction>
</comment>
<name>A0A6C2U7G4_PONDE</name>
<protein>
    <recommendedName>
        <fullName evidence="8">Bifunctional purine biosynthesis protein PurH</fullName>
    </recommendedName>
    <domain>
        <recommendedName>
            <fullName evidence="8">Phosphoribosylaminoimidazolecarboxamide formyltransferase</fullName>
            <ecNumber evidence="8">2.1.2.3</ecNumber>
        </recommendedName>
        <alternativeName>
            <fullName evidence="8">AICAR transformylase</fullName>
        </alternativeName>
    </domain>
    <domain>
        <recommendedName>
            <fullName evidence="8">IMP cyclohydrolase</fullName>
            <ecNumber evidence="8">3.5.4.10</ecNumber>
        </recommendedName>
        <alternativeName>
            <fullName evidence="8">ATIC</fullName>
        </alternativeName>
        <alternativeName>
            <fullName evidence="8">IMP synthase</fullName>
        </alternativeName>
        <alternativeName>
            <fullName evidence="8">Inosinicase</fullName>
        </alternativeName>
    </domain>
</protein>
<evidence type="ECO:0000256" key="6">
    <source>
        <dbReference type="ARBA" id="ARBA00022801"/>
    </source>
</evidence>
<evidence type="ECO:0000256" key="2">
    <source>
        <dbReference type="ARBA" id="ARBA00004954"/>
    </source>
</evidence>
<dbReference type="InterPro" id="IPR011607">
    <property type="entry name" value="MGS-like_dom"/>
</dbReference>
<proteinExistence type="inferred from homology"/>
<evidence type="ECO:0000313" key="11">
    <source>
        <dbReference type="Proteomes" id="UP000366872"/>
    </source>
</evidence>
<dbReference type="Gene3D" id="3.40.140.20">
    <property type="match status" value="2"/>
</dbReference>
<sequence>MDVKIERALLSVSDKAGILDFARHLHEMDVELLSTGGTAKAIREAGIPVKDVSEFTGFPEMLNGRVKTLTPQVHAGILYMRDNEDHVKTMMDHGLGQIDLVCVNLYPFEETIAMEGVTLAEAIEQIDIGGPTMIRSAAKNMKFVTVVTDPADYARVIGEMKANNGATTEAFRFVLGQKVYARAAEYNAAIATYLAGQVADQNLSKPFVKAYSDGTELRYGENAHQKAWLYKDAESRESTIAQTEVLHGKEMSYNNYVDGDGALEAVKDLSGKPGVSVIKHTNPCGYATGETLAEAFEAAWAGDPISAFGSVIAVTKQVDLATAQCLDGRFIEAIIAPGYAEDALDHLMKKKNLRILKLKKPMGKALPQRMVKQVNGGLLVQDVDTEILESWSVPTKAPFDESKKELALFGIAAAKHTKSNAIVLVQEYKPGQFRVLGMGAGQPNRVDALKKLSVSKAVENLKTENPDISDEEIQQVIGECVFVSEAFFPFADSIDAASEMGAKFIVQPGGSIRDDEVIDACNKYGIAMAMTNMRHFKH</sequence>
<comment type="pathway">
    <text evidence="1 8">Purine metabolism; IMP biosynthesis via de novo pathway; IMP from 5-formamido-1-(5-phospho-D-ribosyl)imidazole-4-carboxamide: step 1/1.</text>
</comment>
<keyword evidence="6 8" id="KW-0378">Hydrolase</keyword>
<dbReference type="NCBIfam" id="TIGR00355">
    <property type="entry name" value="purH"/>
    <property type="match status" value="1"/>
</dbReference>
<dbReference type="SMART" id="SM00851">
    <property type="entry name" value="MGS"/>
    <property type="match status" value="1"/>
</dbReference>
<accession>A0A6C2U7G4</accession>
<comment type="pathway">
    <text evidence="2 8">Purine metabolism; IMP biosynthesis via de novo pathway; 5-formamido-1-(5-phospho-D-ribosyl)imidazole-4-carboxamide from 5-amino-1-(5-phospho-D-ribosyl)imidazole-4-carboxamide (10-formyl THF route): step 1/1.</text>
</comment>
<dbReference type="Gene3D" id="3.40.50.1380">
    <property type="entry name" value="Methylglyoxal synthase-like domain"/>
    <property type="match status" value="1"/>
</dbReference>
<dbReference type="RefSeq" id="WP_136080934.1">
    <property type="nucleotide sequence ID" value="NZ_CAAHFG010000002.1"/>
</dbReference>
<dbReference type="SUPFAM" id="SSF52335">
    <property type="entry name" value="Methylglyoxal synthase-like"/>
    <property type="match status" value="1"/>
</dbReference>
<comment type="catalytic activity">
    <reaction evidence="8">
        <text>IMP + H2O = 5-formamido-1-(5-phospho-D-ribosyl)imidazole-4-carboxamide</text>
        <dbReference type="Rhea" id="RHEA:18445"/>
        <dbReference type="ChEBI" id="CHEBI:15377"/>
        <dbReference type="ChEBI" id="CHEBI:58053"/>
        <dbReference type="ChEBI" id="CHEBI:58467"/>
        <dbReference type="EC" id="3.5.4.10"/>
    </reaction>
</comment>
<dbReference type="GO" id="GO:0005829">
    <property type="term" value="C:cytosol"/>
    <property type="evidence" value="ECO:0007669"/>
    <property type="project" value="TreeGrafter"/>
</dbReference>
<dbReference type="InterPro" id="IPR036914">
    <property type="entry name" value="MGS-like_dom_sf"/>
</dbReference>
<evidence type="ECO:0000256" key="1">
    <source>
        <dbReference type="ARBA" id="ARBA00004844"/>
    </source>
</evidence>
<dbReference type="Pfam" id="PF01808">
    <property type="entry name" value="AICARFT_IMPCHas"/>
    <property type="match status" value="1"/>
</dbReference>
<evidence type="ECO:0000256" key="4">
    <source>
        <dbReference type="ARBA" id="ARBA00022679"/>
    </source>
</evidence>
<gene>
    <name evidence="8 10" type="primary">purH</name>
    <name evidence="10" type="ORF">PDESU_03947</name>
</gene>
<dbReference type="GO" id="GO:0003937">
    <property type="term" value="F:IMP cyclohydrolase activity"/>
    <property type="evidence" value="ECO:0007669"/>
    <property type="project" value="UniProtKB-UniRule"/>
</dbReference>
<comment type="domain">
    <text evidence="8">The IMP cyclohydrolase activity resides in the N-terminal region.</text>
</comment>
<reference evidence="10 11" key="1">
    <citation type="submission" date="2019-04" db="EMBL/GenBank/DDBJ databases">
        <authorList>
            <person name="Van Vliet M D."/>
        </authorList>
    </citation>
    <scope>NUCLEOTIDE SEQUENCE [LARGE SCALE GENOMIC DNA]</scope>
    <source>
        <strain evidence="10 11">F1</strain>
    </source>
</reference>
<dbReference type="Pfam" id="PF02142">
    <property type="entry name" value="MGS"/>
    <property type="match status" value="1"/>
</dbReference>
<dbReference type="SMART" id="SM00798">
    <property type="entry name" value="AICARFT_IMPCHas"/>
    <property type="match status" value="1"/>
</dbReference>
<keyword evidence="11" id="KW-1185">Reference proteome</keyword>
<evidence type="ECO:0000313" key="10">
    <source>
        <dbReference type="EMBL" id="VGO15364.1"/>
    </source>
</evidence>
<keyword evidence="7 8" id="KW-0511">Multifunctional enzyme</keyword>
<keyword evidence="4 8" id="KW-0808">Transferase</keyword>
<dbReference type="UniPathway" id="UPA00074">
    <property type="reaction ID" value="UER00133"/>
</dbReference>
<dbReference type="GO" id="GO:0004643">
    <property type="term" value="F:phosphoribosylaminoimidazolecarboxamide formyltransferase activity"/>
    <property type="evidence" value="ECO:0007669"/>
    <property type="project" value="UniProtKB-UniRule"/>
</dbReference>
<evidence type="ECO:0000259" key="9">
    <source>
        <dbReference type="PROSITE" id="PS51855"/>
    </source>
</evidence>
<dbReference type="AlphaFoldDB" id="A0A6C2U7G4"/>
<dbReference type="CDD" id="cd01421">
    <property type="entry name" value="IMPCH"/>
    <property type="match status" value="1"/>
</dbReference>
<dbReference type="FunFam" id="3.40.50.1380:FF:000001">
    <property type="entry name" value="Bifunctional purine biosynthesis protein PurH"/>
    <property type="match status" value="1"/>
</dbReference>
<dbReference type="PIRSF" id="PIRSF000414">
    <property type="entry name" value="AICARFT_IMPCHas"/>
    <property type="match status" value="1"/>
</dbReference>